<accession>A0A645F8H2</accession>
<evidence type="ECO:0008006" key="4">
    <source>
        <dbReference type="Google" id="ProtNLM"/>
    </source>
</evidence>
<dbReference type="Gene3D" id="3.90.230.10">
    <property type="entry name" value="Creatinase/methionine aminopeptidase superfamily"/>
    <property type="match status" value="1"/>
</dbReference>
<dbReference type="EMBL" id="VSSQ01056684">
    <property type="protein sequence ID" value="MPN10527.1"/>
    <property type="molecule type" value="Genomic_DNA"/>
</dbReference>
<evidence type="ECO:0000259" key="1">
    <source>
        <dbReference type="Pfam" id="PF00557"/>
    </source>
</evidence>
<organism evidence="3">
    <name type="scientific">bioreactor metagenome</name>
    <dbReference type="NCBI Taxonomy" id="1076179"/>
    <lineage>
        <taxon>unclassified sequences</taxon>
        <taxon>metagenomes</taxon>
        <taxon>ecological metagenomes</taxon>
    </lineage>
</organism>
<dbReference type="Pfam" id="PF00557">
    <property type="entry name" value="Peptidase_M24"/>
    <property type="match status" value="1"/>
</dbReference>
<dbReference type="AlphaFoldDB" id="A0A645F8H2"/>
<dbReference type="InterPro" id="IPR050422">
    <property type="entry name" value="X-Pro_aminopeptidase_P"/>
</dbReference>
<dbReference type="PANTHER" id="PTHR43763:SF6">
    <property type="entry name" value="XAA-PRO AMINOPEPTIDASE 1"/>
    <property type="match status" value="1"/>
</dbReference>
<feature type="domain" description="Peptidase M24 C-terminal" evidence="2">
    <location>
        <begin position="139"/>
        <end position="199"/>
    </location>
</feature>
<dbReference type="Pfam" id="PF16188">
    <property type="entry name" value="Peptidase_M24_C"/>
    <property type="match status" value="1"/>
</dbReference>
<name>A0A645F8H2_9ZZZZ</name>
<evidence type="ECO:0000313" key="3">
    <source>
        <dbReference type="EMBL" id="MPN10527.1"/>
    </source>
</evidence>
<proteinExistence type="predicted"/>
<dbReference type="InterPro" id="IPR000994">
    <property type="entry name" value="Pept_M24"/>
</dbReference>
<protein>
    <recommendedName>
        <fullName evidence="4">Xaa-Pro aminopeptidase</fullName>
    </recommendedName>
</protein>
<dbReference type="InterPro" id="IPR032416">
    <property type="entry name" value="Peptidase_M24_C"/>
</dbReference>
<feature type="domain" description="Peptidase M24" evidence="1">
    <location>
        <begin position="2"/>
        <end position="130"/>
    </location>
</feature>
<sequence>MIDSGAQYLDGTTDITRTLALGELTEEEKVDYTLVLKGNIALSMAKFLYGIAGCNLDILARKPMWDRGIDYKHGTGHGIGYLLNVHEGPQGIRKEISNVTLEEGMLISNEPGIYREGKHGIRLENIIAVAKDVETEFGKFMKFDVLTYCPFELEAIKVELLSCEEKQWLNNYHELVYNKLEAYLNEEERAWLKEATRAI</sequence>
<gene>
    <name evidence="3" type="ORF">SDC9_157822</name>
</gene>
<dbReference type="InterPro" id="IPR036005">
    <property type="entry name" value="Creatinase/aminopeptidase-like"/>
</dbReference>
<dbReference type="PANTHER" id="PTHR43763">
    <property type="entry name" value="XAA-PRO AMINOPEPTIDASE 1"/>
    <property type="match status" value="1"/>
</dbReference>
<reference evidence="3" key="1">
    <citation type="submission" date="2019-08" db="EMBL/GenBank/DDBJ databases">
        <authorList>
            <person name="Kucharzyk K."/>
            <person name="Murdoch R.W."/>
            <person name="Higgins S."/>
            <person name="Loffler F."/>
        </authorList>
    </citation>
    <scope>NUCLEOTIDE SEQUENCE</scope>
</reference>
<dbReference type="SUPFAM" id="SSF55920">
    <property type="entry name" value="Creatinase/aminopeptidase"/>
    <property type="match status" value="1"/>
</dbReference>
<evidence type="ECO:0000259" key="2">
    <source>
        <dbReference type="Pfam" id="PF16188"/>
    </source>
</evidence>
<comment type="caution">
    <text evidence="3">The sequence shown here is derived from an EMBL/GenBank/DDBJ whole genome shotgun (WGS) entry which is preliminary data.</text>
</comment>